<evidence type="ECO:0000313" key="4">
    <source>
        <dbReference type="Proteomes" id="UP000199069"/>
    </source>
</evidence>
<dbReference type="SUPFAM" id="SSF81383">
    <property type="entry name" value="F-box domain"/>
    <property type="match status" value="2"/>
</dbReference>
<dbReference type="InterPro" id="IPR036047">
    <property type="entry name" value="F-box-like_dom_sf"/>
</dbReference>
<feature type="non-terminal residue" evidence="3">
    <location>
        <position position="1"/>
    </location>
</feature>
<dbReference type="Proteomes" id="UP000199069">
    <property type="component" value="Unassembled WGS sequence"/>
</dbReference>
<accession>A0A0K3CJW0</accession>
<feature type="region of interest" description="Disordered" evidence="1">
    <location>
        <begin position="666"/>
        <end position="694"/>
    </location>
</feature>
<dbReference type="CDD" id="cd09917">
    <property type="entry name" value="F-box_SF"/>
    <property type="match status" value="2"/>
</dbReference>
<feature type="compositionally biased region" description="Acidic residues" evidence="1">
    <location>
        <begin position="669"/>
        <end position="689"/>
    </location>
</feature>
<feature type="domain" description="F-box" evidence="2">
    <location>
        <begin position="740"/>
        <end position="789"/>
    </location>
</feature>
<evidence type="ECO:0000256" key="1">
    <source>
        <dbReference type="SAM" id="MobiDB-lite"/>
    </source>
</evidence>
<dbReference type="SMART" id="SM00256">
    <property type="entry name" value="FBOX"/>
    <property type="match status" value="2"/>
</dbReference>
<dbReference type="Gene3D" id="1.20.1280.50">
    <property type="match status" value="1"/>
</dbReference>
<feature type="compositionally biased region" description="Acidic residues" evidence="1">
    <location>
        <begin position="317"/>
        <end position="335"/>
    </location>
</feature>
<feature type="domain" description="F-box" evidence="2">
    <location>
        <begin position="41"/>
        <end position="90"/>
    </location>
</feature>
<keyword evidence="4" id="KW-1185">Reference proteome</keyword>
<dbReference type="InterPro" id="IPR001810">
    <property type="entry name" value="F-box_dom"/>
</dbReference>
<dbReference type="EMBL" id="CWKI01000011">
    <property type="protein sequence ID" value="CTR09959.1"/>
    <property type="molecule type" value="Genomic_DNA"/>
</dbReference>
<dbReference type="PROSITE" id="PS50181">
    <property type="entry name" value="FBOX"/>
    <property type="match status" value="2"/>
</dbReference>
<feature type="region of interest" description="Disordered" evidence="1">
    <location>
        <begin position="313"/>
        <end position="335"/>
    </location>
</feature>
<name>A0A0K3CJW0_RHOTO</name>
<gene>
    <name evidence="3" type="primary">FGENESH: predicted gene_11.316</name>
    <name evidence="3" type="ORF">BN2166_0058200</name>
</gene>
<reference evidence="3 4" key="1">
    <citation type="submission" date="2015-07" db="EMBL/GenBank/DDBJ databases">
        <authorList>
            <person name="Cajimat M.N.B."/>
            <person name="Milazzo M.L."/>
            <person name="Fulhorst C.F."/>
        </authorList>
    </citation>
    <scope>NUCLEOTIDE SEQUENCE [LARGE SCALE GENOMIC DNA]</scope>
    <source>
        <strain evidence="3">Single colony</strain>
    </source>
</reference>
<sequence>DFRTRLSDVQLPASSALAIFDLISLNSMKTEDLTSGEDVAPDRLSNLLPELLWMVISELTPASLLAMSRTSRFFRRLVFTKRAEPIWTNARKRDGWIDLQAGGWNEIEYAKFVSKDACQYCAKKLFIINCIPRHLIAVSGLNVASSIPMTAQSDTRVRSIYSVSGNPLTASSAVFYFTPELLLHSAELWRLEALALAHNKPPDDATTVYVEQRELYIDEVFSDVAQLSNNARRLDEAATAEVQRACRLRSEMSVSFERFSATRLTSSCRIDERLLALGFEPSDLAGIHNPGTWCKTCLDGDYSDEVERFKEQFGIYSDDEEDDEDDSDDEDEAMRDTDDADAWYEREQRHAQVKQQMLEHWHSNCAPGEGSLAEDFEYPCELLTDEEWLLNKAPLIEYCEKRRRERLADAGERSGEPSAASRQQALLPFFQLVEAKFAAAGHVFSITFDTFLHLPGVKPFWRRANGVDLKDWSQAESDIERDVFEAIRRDKIRLFDRITRCLASDGVSLPSAIESMLEQEPFIYVDYEPSNGLAPLHAALTDAEMDSIFSRAVALFRCGRCSTKLGYPAIIEHARKEHNSSDLLANATLPSEDFRVAFQDLLSQLGAPCDISAAGFASTYASGRFDVLWLTKAGEEWLSESQTWAQITAGVSIADRNAFNDREILEITPADDESSDDDFSDDNSSDDDASPSALAPVFEHKDSPVEEFAPYKPNLDWVDRPELWLEDWELYRADDVKEGEDRLSSLPTEILIMIISHLTPGSLLAVSRTSRFLRSLTFTKRAEPIWMAARKRRGWPDLQAGGLNEVEYAKLVEGEFCSTFACCSSRQSQAGLYFVPQVLKQSAALYAAEADAAGQARPLLLGSQNYTFGRRAFLDAVKLDASVLKANKTSLRWIDEEEEARMKEIRIEKLDEKFRSLGLEPEDFVDIGKTNSWCRACIEEDHYVDVKRWEDEQQAKCIPEEDKDAEALEDEDEDTRWERTLAEMLAAWHGNCIPAPYELTETFPFEGDHRELCFQEGAIIEYARRNQHKLRWLAMQDARERRKKELETLFVGLRTSCREERFGFFIASSTFLDFPKVKALWYPDNGVGVSAVELESWPRVRQQILLRIAKSDRLATIQLFDRIARSLLNDGRRLGDFASFVLDREPSPFVDSDPSKGLAPYHSALGGDDMNPVFDRLASLFRCGVCSAKLTFPDIAIHLVDEHGVANVAAYAHIPSLSFRKAVKDLLKQLCLPADTSPATFEAAYGGVRFDVKSRTKSGELETSIGETWAQVLSGKSPVDLDTNRLKLSRSTDRDIVEIKLSTAGSFDADENEA</sequence>
<evidence type="ECO:0000259" key="2">
    <source>
        <dbReference type="PROSITE" id="PS50181"/>
    </source>
</evidence>
<proteinExistence type="predicted"/>
<protein>
    <submittedName>
        <fullName evidence="3">FGENESH: predicted gene_11.316 protein</fullName>
    </submittedName>
</protein>
<evidence type="ECO:0000313" key="3">
    <source>
        <dbReference type="EMBL" id="CTR09959.1"/>
    </source>
</evidence>
<dbReference type="Pfam" id="PF00646">
    <property type="entry name" value="F-box"/>
    <property type="match status" value="1"/>
</dbReference>
<dbReference type="Pfam" id="PF12937">
    <property type="entry name" value="F-box-like"/>
    <property type="match status" value="1"/>
</dbReference>
<organism evidence="3 4">
    <name type="scientific">Rhodotorula toruloides</name>
    <name type="common">Yeast</name>
    <name type="synonym">Rhodosporidium toruloides</name>
    <dbReference type="NCBI Taxonomy" id="5286"/>
    <lineage>
        <taxon>Eukaryota</taxon>
        <taxon>Fungi</taxon>
        <taxon>Dikarya</taxon>
        <taxon>Basidiomycota</taxon>
        <taxon>Pucciniomycotina</taxon>
        <taxon>Microbotryomycetes</taxon>
        <taxon>Sporidiobolales</taxon>
        <taxon>Sporidiobolaceae</taxon>
        <taxon>Rhodotorula</taxon>
    </lineage>
</organism>